<dbReference type="EMBL" id="CP073708">
    <property type="protein sequence ID" value="QUO43672.1"/>
    <property type="molecule type" value="Genomic_DNA"/>
</dbReference>
<protein>
    <submittedName>
        <fullName evidence="5">5-oxoprolinase subunit PxpB</fullName>
        <ecNumber evidence="5">3.5.2.9</ecNumber>
    </submittedName>
</protein>
<sequence>MDVCMEPLGEQAIIIRFGTVISQETHEQVRRFAAWMDQHPIPGMIEYVPAYTTVTIFYDPFEIAETDGYRSSPYELVKQLVSDALAQSADILPAAGKTVEIPVLYGGELGPDLAEVAAYHQISEEEVIRIHAEGRYQVFMIGFAPGFPYIGGMSEKIATPRKKSPRLRIPKGSVGIAGKQTGIYPLETPGGWQIIGRTPVSLFRPDRNPPSLLQAGDFVRFVPISKEAYDAYKEEES</sequence>
<evidence type="ECO:0000256" key="1">
    <source>
        <dbReference type="ARBA" id="ARBA00022741"/>
    </source>
</evidence>
<evidence type="ECO:0000256" key="3">
    <source>
        <dbReference type="ARBA" id="ARBA00022840"/>
    </source>
</evidence>
<dbReference type="PANTHER" id="PTHR34698">
    <property type="entry name" value="5-OXOPROLINASE SUBUNIT B"/>
    <property type="match status" value="1"/>
</dbReference>
<dbReference type="SUPFAM" id="SSF50891">
    <property type="entry name" value="Cyclophilin-like"/>
    <property type="match status" value="1"/>
</dbReference>
<dbReference type="Proteomes" id="UP000677234">
    <property type="component" value="Chromosome"/>
</dbReference>
<evidence type="ECO:0000313" key="7">
    <source>
        <dbReference type="Proteomes" id="UP000595847"/>
    </source>
</evidence>
<dbReference type="GO" id="GO:0005524">
    <property type="term" value="F:ATP binding"/>
    <property type="evidence" value="ECO:0007669"/>
    <property type="project" value="UniProtKB-KW"/>
</dbReference>
<keyword evidence="3" id="KW-0067">ATP-binding</keyword>
<dbReference type="SUPFAM" id="SSF160467">
    <property type="entry name" value="PH0987 N-terminal domain-like"/>
    <property type="match status" value="1"/>
</dbReference>
<dbReference type="Gene3D" id="2.40.100.10">
    <property type="entry name" value="Cyclophilin-like"/>
    <property type="match status" value="1"/>
</dbReference>
<dbReference type="Gene3D" id="3.30.1360.40">
    <property type="match status" value="1"/>
</dbReference>
<dbReference type="InterPro" id="IPR029000">
    <property type="entry name" value="Cyclophilin-like_dom_sf"/>
</dbReference>
<dbReference type="GO" id="GO:0017168">
    <property type="term" value="F:5-oxoprolinase (ATP-hydrolyzing) activity"/>
    <property type="evidence" value="ECO:0007669"/>
    <property type="project" value="UniProtKB-EC"/>
</dbReference>
<proteinExistence type="predicted"/>
<dbReference type="SMART" id="SM00796">
    <property type="entry name" value="AHS1"/>
    <property type="match status" value="1"/>
</dbReference>
<evidence type="ECO:0000313" key="5">
    <source>
        <dbReference type="EMBL" id="QQE76599.1"/>
    </source>
</evidence>
<dbReference type="Proteomes" id="UP000595847">
    <property type="component" value="Chromosome"/>
</dbReference>
<organism evidence="5 7">
    <name type="scientific">Brevibacillus composti</name>
    <dbReference type="NCBI Taxonomy" id="2796470"/>
    <lineage>
        <taxon>Bacteria</taxon>
        <taxon>Bacillati</taxon>
        <taxon>Bacillota</taxon>
        <taxon>Bacilli</taxon>
        <taxon>Bacillales</taxon>
        <taxon>Paenibacillaceae</taxon>
        <taxon>Brevibacillus</taxon>
    </lineage>
</organism>
<dbReference type="InterPro" id="IPR003833">
    <property type="entry name" value="CT_C_D"/>
</dbReference>
<dbReference type="KEGG" id="bcop:JD108_12055"/>
<dbReference type="EMBL" id="CP066308">
    <property type="protein sequence ID" value="QQE76599.1"/>
    <property type="molecule type" value="Genomic_DNA"/>
</dbReference>
<keyword evidence="2 5" id="KW-0378">Hydrolase</keyword>
<evidence type="ECO:0000313" key="8">
    <source>
        <dbReference type="Proteomes" id="UP000677234"/>
    </source>
</evidence>
<gene>
    <name evidence="5" type="primary">pxpB</name>
    <name evidence="5" type="ORF">JD108_12055</name>
    <name evidence="6" type="ORF">KDJ56_12000</name>
</gene>
<dbReference type="AlphaFoldDB" id="A0A7T5EPW9"/>
<dbReference type="Pfam" id="PF02682">
    <property type="entry name" value="CT_C_D"/>
    <property type="match status" value="1"/>
</dbReference>
<reference evidence="5 7" key="1">
    <citation type="submission" date="2020-12" db="EMBL/GenBank/DDBJ databases">
        <title>strain FJAT-54423T represents a novel species of the genus Brevibacillus.</title>
        <authorList>
            <person name="Tang R."/>
        </authorList>
    </citation>
    <scope>NUCLEOTIDE SEQUENCE [LARGE SCALE GENOMIC DNA]</scope>
    <source>
        <strain evidence="5 7">FJAT-54423</strain>
    </source>
</reference>
<dbReference type="EC" id="3.5.2.9" evidence="5"/>
<reference evidence="6" key="2">
    <citation type="submission" date="2021-04" db="EMBL/GenBank/DDBJ databases">
        <title>Brevibacillus composti FJAT-54423, complete genome.</title>
        <authorList>
            <person name="Tang R."/>
        </authorList>
    </citation>
    <scope>NUCLEOTIDE SEQUENCE</scope>
    <source>
        <strain evidence="6">FJAT-54424</strain>
    </source>
</reference>
<evidence type="ECO:0000313" key="6">
    <source>
        <dbReference type="EMBL" id="QUO43672.1"/>
    </source>
</evidence>
<feature type="domain" description="Carboxyltransferase" evidence="4">
    <location>
        <begin position="3"/>
        <end position="213"/>
    </location>
</feature>
<keyword evidence="8" id="KW-1185">Reference proteome</keyword>
<evidence type="ECO:0000259" key="4">
    <source>
        <dbReference type="SMART" id="SM00796"/>
    </source>
</evidence>
<dbReference type="InterPro" id="IPR010016">
    <property type="entry name" value="PxpB"/>
</dbReference>
<evidence type="ECO:0000256" key="2">
    <source>
        <dbReference type="ARBA" id="ARBA00022801"/>
    </source>
</evidence>
<dbReference type="NCBIfam" id="TIGR00370">
    <property type="entry name" value="5-oxoprolinase subunit PxpB"/>
    <property type="match status" value="1"/>
</dbReference>
<dbReference type="PANTHER" id="PTHR34698:SF2">
    <property type="entry name" value="5-OXOPROLINASE SUBUNIT B"/>
    <property type="match status" value="1"/>
</dbReference>
<keyword evidence="1" id="KW-0547">Nucleotide-binding</keyword>
<name>A0A7T5EPW9_9BACL</name>
<accession>A0A7T5EPW9</accession>